<feature type="domain" description="Thiolase C-terminal" evidence="8">
    <location>
        <begin position="192"/>
        <end position="255"/>
    </location>
</feature>
<keyword evidence="5" id="KW-0812">Transmembrane</keyword>
<keyword evidence="5" id="KW-0472">Membrane</keyword>
<comment type="similarity">
    <text evidence="1 4">Belongs to the thiolase-like superfamily. Thiolase family.</text>
</comment>
<dbReference type="PANTHER" id="PTHR18919">
    <property type="entry name" value="ACETYL-COA C-ACYLTRANSFERASE"/>
    <property type="match status" value="1"/>
</dbReference>
<name>A0AAD6VY08_9ROSI</name>
<evidence type="ECO:0000256" key="6">
    <source>
        <dbReference type="SAM" id="SignalP"/>
    </source>
</evidence>
<keyword evidence="6" id="KW-0732">Signal</keyword>
<feature type="chain" id="PRO_5042181582" evidence="6">
    <location>
        <begin position="20"/>
        <end position="319"/>
    </location>
</feature>
<dbReference type="SUPFAM" id="SSF53901">
    <property type="entry name" value="Thiolase-like"/>
    <property type="match status" value="2"/>
</dbReference>
<evidence type="ECO:0000256" key="1">
    <source>
        <dbReference type="ARBA" id="ARBA00010982"/>
    </source>
</evidence>
<dbReference type="InterPro" id="IPR020617">
    <property type="entry name" value="Thiolase_C"/>
</dbReference>
<dbReference type="InterPro" id="IPR020616">
    <property type="entry name" value="Thiolase_N"/>
</dbReference>
<dbReference type="GO" id="GO:0005739">
    <property type="term" value="C:mitochondrion"/>
    <property type="evidence" value="ECO:0007669"/>
    <property type="project" value="TreeGrafter"/>
</dbReference>
<evidence type="ECO:0000256" key="5">
    <source>
        <dbReference type="SAM" id="Phobius"/>
    </source>
</evidence>
<evidence type="ECO:0000313" key="9">
    <source>
        <dbReference type="EMBL" id="KAJ6991862.1"/>
    </source>
</evidence>
<evidence type="ECO:0000259" key="7">
    <source>
        <dbReference type="Pfam" id="PF00108"/>
    </source>
</evidence>
<dbReference type="InterPro" id="IPR016039">
    <property type="entry name" value="Thiolase-like"/>
</dbReference>
<evidence type="ECO:0000256" key="2">
    <source>
        <dbReference type="ARBA" id="ARBA00022679"/>
    </source>
</evidence>
<feature type="domain" description="Thiolase N-terminal" evidence="7">
    <location>
        <begin position="13"/>
        <end position="183"/>
    </location>
</feature>
<sequence>MSLLLDHFLFWFSATMLAAQTIQLGINDVVVAGGMESMSNAPKYLADARKGSRLGHDTIVDGMMKDGLWDVYNDFGMGVCAEICADQHSIIRDDQDSYAIQSFERGIAAQNSGHFSWEVVPVEVSGGRGKPSTIVDKDDGLGKFDAAKLRKLRPSFKENGGSVTAGNASSISDGAAALVLMSGEKALKLRLQVIAKIRGYADAAQAPELFTTAPALAIPKAISNAGLEASQVDFYEINEAFSVVALANQKLLGLNPVSYKLIPPLLLICQCILVLNLGAILDVLFSYSSFIFFLLKYLDGYECRKKLMLMVELYLWDIH</sequence>
<gene>
    <name evidence="9" type="ORF">NC653_015264</name>
</gene>
<evidence type="ECO:0000256" key="3">
    <source>
        <dbReference type="ARBA" id="ARBA00023315"/>
    </source>
</evidence>
<proteinExistence type="inferred from homology"/>
<keyword evidence="10" id="KW-1185">Reference proteome</keyword>
<keyword evidence="5" id="KW-1133">Transmembrane helix</keyword>
<keyword evidence="2 4" id="KW-0808">Transferase</keyword>
<dbReference type="Proteomes" id="UP001164929">
    <property type="component" value="Chromosome 6"/>
</dbReference>
<accession>A0AAD6VY08</accession>
<organism evidence="9 10">
    <name type="scientific">Populus alba x Populus x berolinensis</name>
    <dbReference type="NCBI Taxonomy" id="444605"/>
    <lineage>
        <taxon>Eukaryota</taxon>
        <taxon>Viridiplantae</taxon>
        <taxon>Streptophyta</taxon>
        <taxon>Embryophyta</taxon>
        <taxon>Tracheophyta</taxon>
        <taxon>Spermatophyta</taxon>
        <taxon>Magnoliopsida</taxon>
        <taxon>eudicotyledons</taxon>
        <taxon>Gunneridae</taxon>
        <taxon>Pentapetalae</taxon>
        <taxon>rosids</taxon>
        <taxon>fabids</taxon>
        <taxon>Malpighiales</taxon>
        <taxon>Salicaceae</taxon>
        <taxon>Saliceae</taxon>
        <taxon>Populus</taxon>
    </lineage>
</organism>
<dbReference type="AlphaFoldDB" id="A0AAD6VY08"/>
<reference evidence="9" key="1">
    <citation type="journal article" date="2023" name="Mol. Ecol. Resour.">
        <title>Chromosome-level genome assembly of a triploid poplar Populus alba 'Berolinensis'.</title>
        <authorList>
            <person name="Chen S."/>
            <person name="Yu Y."/>
            <person name="Wang X."/>
            <person name="Wang S."/>
            <person name="Zhang T."/>
            <person name="Zhou Y."/>
            <person name="He R."/>
            <person name="Meng N."/>
            <person name="Wang Y."/>
            <person name="Liu W."/>
            <person name="Liu Z."/>
            <person name="Liu J."/>
            <person name="Guo Q."/>
            <person name="Huang H."/>
            <person name="Sederoff R.R."/>
            <person name="Wang G."/>
            <person name="Qu G."/>
            <person name="Chen S."/>
        </authorList>
    </citation>
    <scope>NUCLEOTIDE SEQUENCE</scope>
    <source>
        <strain evidence="9">SC-2020</strain>
    </source>
</reference>
<evidence type="ECO:0000313" key="10">
    <source>
        <dbReference type="Proteomes" id="UP001164929"/>
    </source>
</evidence>
<dbReference type="Pfam" id="PF00108">
    <property type="entry name" value="Thiolase_N"/>
    <property type="match status" value="1"/>
</dbReference>
<dbReference type="Pfam" id="PF02803">
    <property type="entry name" value="Thiolase_C"/>
    <property type="match status" value="1"/>
</dbReference>
<dbReference type="InterPro" id="IPR002155">
    <property type="entry name" value="Thiolase"/>
</dbReference>
<feature type="transmembrane region" description="Helical" evidence="5">
    <location>
        <begin position="273"/>
        <end position="298"/>
    </location>
</feature>
<protein>
    <submittedName>
        <fullName evidence="9">Acetyl-CoA acetyltransferase</fullName>
    </submittedName>
</protein>
<evidence type="ECO:0000256" key="4">
    <source>
        <dbReference type="RuleBase" id="RU003557"/>
    </source>
</evidence>
<dbReference type="PANTHER" id="PTHR18919:SF171">
    <property type="entry name" value="ACETYL-COA ACETYLTRANSFERASE, CYTOSOLIC 1-LIKE ISOFORM X1"/>
    <property type="match status" value="1"/>
</dbReference>
<dbReference type="EMBL" id="JAQIZT010000006">
    <property type="protein sequence ID" value="KAJ6991862.1"/>
    <property type="molecule type" value="Genomic_DNA"/>
</dbReference>
<dbReference type="Gene3D" id="3.40.47.10">
    <property type="match status" value="1"/>
</dbReference>
<evidence type="ECO:0000259" key="8">
    <source>
        <dbReference type="Pfam" id="PF02803"/>
    </source>
</evidence>
<feature type="signal peptide" evidence="6">
    <location>
        <begin position="1"/>
        <end position="19"/>
    </location>
</feature>
<comment type="caution">
    <text evidence="9">The sequence shown here is derived from an EMBL/GenBank/DDBJ whole genome shotgun (WGS) entry which is preliminary data.</text>
</comment>
<dbReference type="GO" id="GO:0006635">
    <property type="term" value="P:fatty acid beta-oxidation"/>
    <property type="evidence" value="ECO:0007669"/>
    <property type="project" value="TreeGrafter"/>
</dbReference>
<dbReference type="CDD" id="cd00751">
    <property type="entry name" value="thiolase"/>
    <property type="match status" value="1"/>
</dbReference>
<dbReference type="GO" id="GO:0003985">
    <property type="term" value="F:acetyl-CoA C-acetyltransferase activity"/>
    <property type="evidence" value="ECO:0007669"/>
    <property type="project" value="TreeGrafter"/>
</dbReference>
<keyword evidence="3 4" id="KW-0012">Acyltransferase</keyword>